<reference evidence="3" key="1">
    <citation type="journal article" date="2019" name="Int. J. Syst. Evol. Microbiol.">
        <title>The Global Catalogue of Microorganisms (GCM) 10K type strain sequencing project: providing services to taxonomists for standard genome sequencing and annotation.</title>
        <authorList>
            <consortium name="The Broad Institute Genomics Platform"/>
            <consortium name="The Broad Institute Genome Sequencing Center for Infectious Disease"/>
            <person name="Wu L."/>
            <person name="Ma J."/>
        </authorList>
    </citation>
    <scope>NUCLEOTIDE SEQUENCE [LARGE SCALE GENOMIC DNA]</scope>
    <source>
        <strain evidence="3">JCM 17069</strain>
    </source>
</reference>
<accession>A0ABP7VMB4</accession>
<dbReference type="Gene3D" id="3.90.550.10">
    <property type="entry name" value="Spore Coat Polysaccharide Biosynthesis Protein SpsA, Chain A"/>
    <property type="match status" value="1"/>
</dbReference>
<dbReference type="Pfam" id="PF00535">
    <property type="entry name" value="Glycos_transf_2"/>
    <property type="match status" value="1"/>
</dbReference>
<evidence type="ECO:0000259" key="1">
    <source>
        <dbReference type="Pfam" id="PF00535"/>
    </source>
</evidence>
<comment type="caution">
    <text evidence="2">The sequence shown here is derived from an EMBL/GenBank/DDBJ whole genome shotgun (WGS) entry which is preliminary data.</text>
</comment>
<name>A0ABP7VMB4_9FLAO</name>
<dbReference type="InterPro" id="IPR029044">
    <property type="entry name" value="Nucleotide-diphossugar_trans"/>
</dbReference>
<dbReference type="CDD" id="cd04186">
    <property type="entry name" value="GT_2_like_c"/>
    <property type="match status" value="1"/>
</dbReference>
<dbReference type="PANTHER" id="PTHR43179:SF7">
    <property type="entry name" value="RHAMNOSYLTRANSFERASE WBBL"/>
    <property type="match status" value="1"/>
</dbReference>
<sequence>MFDIAAIIINYNSSKLTQECIDSIVEKTATNLNYQIIVVDNCSQIADYKLLEEFCKSHSFKNLQLVRSKINTGFGSGNMAGYQYANAKYVAFVNNDTLFLNDCFSILKTAIEKDNAIAMVGGQSFTETGKRMVAFDHFASISKELFGRDFLEKVNPKKYPKRKFEYTNPQKVNYVQGSFMFTRTSDFNEVGGFDTNLFLYYEETDLCMRLEKIGKSCYLIPEAQYVHYHGASTPQSITIKTELKISLLYIIRKHYGYLSYCFLLNYLRINYIFSTLFKPKYSYLLKVLLAGAPLSKSLKTKQKIVE</sequence>
<feature type="domain" description="Glycosyltransferase 2-like" evidence="1">
    <location>
        <begin position="7"/>
        <end position="184"/>
    </location>
</feature>
<protein>
    <submittedName>
        <fullName evidence="2">Glycosyltransferase family 2 protein</fullName>
    </submittedName>
</protein>
<dbReference type="InterPro" id="IPR001173">
    <property type="entry name" value="Glyco_trans_2-like"/>
</dbReference>
<dbReference type="RefSeq" id="WP_344816069.1">
    <property type="nucleotide sequence ID" value="NZ_BAABCT010000003.1"/>
</dbReference>
<dbReference type="Proteomes" id="UP001500367">
    <property type="component" value="Unassembled WGS sequence"/>
</dbReference>
<keyword evidence="3" id="KW-1185">Reference proteome</keyword>
<proteinExistence type="predicted"/>
<dbReference type="SUPFAM" id="SSF53448">
    <property type="entry name" value="Nucleotide-diphospho-sugar transferases"/>
    <property type="match status" value="1"/>
</dbReference>
<dbReference type="PANTHER" id="PTHR43179">
    <property type="entry name" value="RHAMNOSYLTRANSFERASE WBBL"/>
    <property type="match status" value="1"/>
</dbReference>
<evidence type="ECO:0000313" key="3">
    <source>
        <dbReference type="Proteomes" id="UP001500367"/>
    </source>
</evidence>
<evidence type="ECO:0000313" key="2">
    <source>
        <dbReference type="EMBL" id="GAA4070381.1"/>
    </source>
</evidence>
<organism evidence="2 3">
    <name type="scientific">Flavobacterium cheonanense</name>
    <dbReference type="NCBI Taxonomy" id="706183"/>
    <lineage>
        <taxon>Bacteria</taxon>
        <taxon>Pseudomonadati</taxon>
        <taxon>Bacteroidota</taxon>
        <taxon>Flavobacteriia</taxon>
        <taxon>Flavobacteriales</taxon>
        <taxon>Flavobacteriaceae</taxon>
        <taxon>Flavobacterium</taxon>
    </lineage>
</organism>
<gene>
    <name evidence="2" type="ORF">GCM10022389_14420</name>
</gene>
<dbReference type="EMBL" id="BAABCT010000003">
    <property type="protein sequence ID" value="GAA4070381.1"/>
    <property type="molecule type" value="Genomic_DNA"/>
</dbReference>